<dbReference type="Proteomes" id="UP000186230">
    <property type="component" value="Chromosome"/>
</dbReference>
<proteinExistence type="predicted"/>
<dbReference type="EMBL" id="CP016359">
    <property type="protein sequence ID" value="APU69163.1"/>
    <property type="molecule type" value="Genomic_DNA"/>
</dbReference>
<protein>
    <submittedName>
        <fullName evidence="1">Uncharacterized protein</fullName>
    </submittedName>
</protein>
<gene>
    <name evidence="1" type="ORF">GRFL_2439</name>
</gene>
<dbReference type="AlphaFoldDB" id="A0A1L7I7J3"/>
<evidence type="ECO:0000313" key="1">
    <source>
        <dbReference type="EMBL" id="APU69163.1"/>
    </source>
</evidence>
<keyword evidence="2" id="KW-1185">Reference proteome</keyword>
<dbReference type="STRING" id="1229726.GRFL_2439"/>
<organism evidence="1 2">
    <name type="scientific">Christiangramia flava JLT2011</name>
    <dbReference type="NCBI Taxonomy" id="1229726"/>
    <lineage>
        <taxon>Bacteria</taxon>
        <taxon>Pseudomonadati</taxon>
        <taxon>Bacteroidota</taxon>
        <taxon>Flavobacteriia</taxon>
        <taxon>Flavobacteriales</taxon>
        <taxon>Flavobacteriaceae</taxon>
        <taxon>Christiangramia</taxon>
    </lineage>
</organism>
<name>A0A1L7I7J3_9FLAO</name>
<reference evidence="1 2" key="1">
    <citation type="submission" date="2016-07" db="EMBL/GenBank/DDBJ databases">
        <title>Multi-omics approach to identify versatile polysaccharide utilization systems of a marine flavobacterium Gramella flava.</title>
        <authorList>
            <person name="Tang K."/>
        </authorList>
    </citation>
    <scope>NUCLEOTIDE SEQUENCE [LARGE SCALE GENOMIC DNA]</scope>
    <source>
        <strain evidence="1 2">JLT2011</strain>
    </source>
</reference>
<dbReference type="KEGG" id="gfl:GRFL_2439"/>
<evidence type="ECO:0000313" key="2">
    <source>
        <dbReference type="Proteomes" id="UP000186230"/>
    </source>
</evidence>
<sequence length="38" mass="4295">MANEKITEKTTTNTVSFCASVQVGQVTWFFNSLYDSDM</sequence>
<accession>A0A1L7I7J3</accession>